<sequence length="262" mass="28417">MQARLRALLCQAHPAAVDVWAGLDYGLRRREARAVLAAGPTAATAQRLTPYRLSKILAAAGRTRLIDAEAYRLAEAFAVPVLRLPAPVEQAMAVEVRTVLDLFEQACRASDHLTTQLTDAFLDHGTAKIYTSLPGCGLLTGARLLAEIGDDPARFATSKGLRAYAGVAPLTWESGSSRLVTHRRICDRRLKRTAILWAFTSLTRSPGCRTLYDRRRTAGDTYAGALRRVAGRLLSCLHHCLATGQQYDEAAAFSTSTVVPGD</sequence>
<reference evidence="2 3" key="1">
    <citation type="submission" date="2020-03" db="EMBL/GenBank/DDBJ databases">
        <title>Whole genome shotgun sequence of Phytohabitans rumicis NBRC 108638.</title>
        <authorList>
            <person name="Komaki H."/>
            <person name="Tamura T."/>
        </authorList>
    </citation>
    <scope>NUCLEOTIDE SEQUENCE [LARGE SCALE GENOMIC DNA]</scope>
    <source>
        <strain evidence="2 3">NBRC 108638</strain>
    </source>
</reference>
<feature type="domain" description="Transposase IS116/IS110/IS902 C-terminal" evidence="1">
    <location>
        <begin position="129"/>
        <end position="212"/>
    </location>
</feature>
<protein>
    <recommendedName>
        <fullName evidence="1">Transposase IS116/IS110/IS902 C-terminal domain-containing protein</fullName>
    </recommendedName>
</protein>
<proteinExistence type="predicted"/>
<dbReference type="PANTHER" id="PTHR33055">
    <property type="entry name" value="TRANSPOSASE FOR INSERTION SEQUENCE ELEMENT IS1111A"/>
    <property type="match status" value="1"/>
</dbReference>
<name>A0A6V8LF87_9ACTN</name>
<dbReference type="GO" id="GO:0006313">
    <property type="term" value="P:DNA transposition"/>
    <property type="evidence" value="ECO:0007669"/>
    <property type="project" value="InterPro"/>
</dbReference>
<dbReference type="Proteomes" id="UP000482960">
    <property type="component" value="Unassembled WGS sequence"/>
</dbReference>
<dbReference type="GO" id="GO:0003677">
    <property type="term" value="F:DNA binding"/>
    <property type="evidence" value="ECO:0007669"/>
    <property type="project" value="InterPro"/>
</dbReference>
<dbReference type="AlphaFoldDB" id="A0A6V8LF87"/>
<accession>A0A6V8LF87</accession>
<keyword evidence="3" id="KW-1185">Reference proteome</keyword>
<gene>
    <name evidence="2" type="ORF">Prum_069210</name>
</gene>
<dbReference type="InterPro" id="IPR003346">
    <property type="entry name" value="Transposase_20"/>
</dbReference>
<dbReference type="EMBL" id="BLPG01000001">
    <property type="protein sequence ID" value="GFJ93279.1"/>
    <property type="molecule type" value="Genomic_DNA"/>
</dbReference>
<dbReference type="GO" id="GO:0004803">
    <property type="term" value="F:transposase activity"/>
    <property type="evidence" value="ECO:0007669"/>
    <property type="project" value="InterPro"/>
</dbReference>
<evidence type="ECO:0000313" key="3">
    <source>
        <dbReference type="Proteomes" id="UP000482960"/>
    </source>
</evidence>
<dbReference type="InterPro" id="IPR047650">
    <property type="entry name" value="Transpos_IS110"/>
</dbReference>
<dbReference type="RefSeq" id="WP_246278238.1">
    <property type="nucleotide sequence ID" value="NZ_BLPG01000001.1"/>
</dbReference>
<evidence type="ECO:0000313" key="2">
    <source>
        <dbReference type="EMBL" id="GFJ93279.1"/>
    </source>
</evidence>
<evidence type="ECO:0000259" key="1">
    <source>
        <dbReference type="Pfam" id="PF02371"/>
    </source>
</evidence>
<dbReference type="PANTHER" id="PTHR33055:SF3">
    <property type="entry name" value="PUTATIVE TRANSPOSASE FOR IS117-RELATED"/>
    <property type="match status" value="1"/>
</dbReference>
<comment type="caution">
    <text evidence="2">The sequence shown here is derived from an EMBL/GenBank/DDBJ whole genome shotgun (WGS) entry which is preliminary data.</text>
</comment>
<dbReference type="Pfam" id="PF02371">
    <property type="entry name" value="Transposase_20"/>
    <property type="match status" value="1"/>
</dbReference>
<organism evidence="2 3">
    <name type="scientific">Phytohabitans rumicis</name>
    <dbReference type="NCBI Taxonomy" id="1076125"/>
    <lineage>
        <taxon>Bacteria</taxon>
        <taxon>Bacillati</taxon>
        <taxon>Actinomycetota</taxon>
        <taxon>Actinomycetes</taxon>
        <taxon>Micromonosporales</taxon>
        <taxon>Micromonosporaceae</taxon>
    </lineage>
</organism>
<reference evidence="2 3" key="2">
    <citation type="submission" date="2020-03" db="EMBL/GenBank/DDBJ databases">
        <authorList>
            <person name="Ichikawa N."/>
            <person name="Kimura A."/>
            <person name="Kitahashi Y."/>
            <person name="Uohara A."/>
        </authorList>
    </citation>
    <scope>NUCLEOTIDE SEQUENCE [LARGE SCALE GENOMIC DNA]</scope>
    <source>
        <strain evidence="2 3">NBRC 108638</strain>
    </source>
</reference>